<proteinExistence type="predicted"/>
<dbReference type="InParanoid" id="A0A1X7UCC5"/>
<organism evidence="1">
    <name type="scientific">Amphimedon queenslandica</name>
    <name type="common">Sponge</name>
    <dbReference type="NCBI Taxonomy" id="400682"/>
    <lineage>
        <taxon>Eukaryota</taxon>
        <taxon>Metazoa</taxon>
        <taxon>Porifera</taxon>
        <taxon>Demospongiae</taxon>
        <taxon>Heteroscleromorpha</taxon>
        <taxon>Haplosclerida</taxon>
        <taxon>Niphatidae</taxon>
        <taxon>Amphimedon</taxon>
    </lineage>
</organism>
<accession>A0A1X7UCC5</accession>
<sequence length="139" mass="16261">MASDLKTYIRIRSKAQAKWLRFHGYFCGGPSLKAIVTPWCPFIPQDAPPPHSVPYMQMHLMKESRSDTIDGIYQIYKDRDKLEVLFIIAREEQQQPFSPPDLRFRIIYISRRHKKDVLELAEKGHDLEATLNITESKSE</sequence>
<reference evidence="1" key="1">
    <citation type="submission" date="2017-05" db="UniProtKB">
        <authorList>
            <consortium name="EnsemblMetazoa"/>
        </authorList>
    </citation>
    <scope>IDENTIFICATION</scope>
</reference>
<name>A0A1X7UCC5_AMPQE</name>
<dbReference type="AlphaFoldDB" id="A0A1X7UCC5"/>
<evidence type="ECO:0000313" key="1">
    <source>
        <dbReference type="EnsemblMetazoa" id="Aqu2.1.25107_001"/>
    </source>
</evidence>
<protein>
    <submittedName>
        <fullName evidence="1">Uncharacterized protein</fullName>
    </submittedName>
</protein>
<dbReference type="EnsemblMetazoa" id="Aqu2.1.25107_001">
    <property type="protein sequence ID" value="Aqu2.1.25107_001"/>
    <property type="gene ID" value="Aqu2.1.25107"/>
</dbReference>